<keyword evidence="5" id="KW-0378">Hydrolase</keyword>
<keyword evidence="3" id="KW-0858">Xylan degradation</keyword>
<evidence type="ECO:0000256" key="3">
    <source>
        <dbReference type="ARBA" id="ARBA00022651"/>
    </source>
</evidence>
<dbReference type="SUPFAM" id="SSF53474">
    <property type="entry name" value="alpha/beta-Hydrolases"/>
    <property type="match status" value="1"/>
</dbReference>
<gene>
    <name evidence="9" type="ORF">KSF_059920</name>
</gene>
<dbReference type="Gene3D" id="3.40.50.1820">
    <property type="entry name" value="alpha/beta hydrolase"/>
    <property type="match status" value="1"/>
</dbReference>
<keyword evidence="2" id="KW-0964">Secreted</keyword>
<comment type="caution">
    <text evidence="9">The sequence shown here is derived from an EMBL/GenBank/DDBJ whole genome shotgun (WGS) entry which is preliminary data.</text>
</comment>
<accession>A0A8J3IQ92</accession>
<feature type="transmembrane region" description="Helical" evidence="8">
    <location>
        <begin position="50"/>
        <end position="72"/>
    </location>
</feature>
<dbReference type="Pfam" id="PF10503">
    <property type="entry name" value="Esterase_PHB"/>
    <property type="match status" value="1"/>
</dbReference>
<keyword evidence="6" id="KW-0119">Carbohydrate metabolism</keyword>
<organism evidence="9 10">
    <name type="scientific">Reticulibacter mediterranei</name>
    <dbReference type="NCBI Taxonomy" id="2778369"/>
    <lineage>
        <taxon>Bacteria</taxon>
        <taxon>Bacillati</taxon>
        <taxon>Chloroflexota</taxon>
        <taxon>Ktedonobacteria</taxon>
        <taxon>Ktedonobacterales</taxon>
        <taxon>Reticulibacteraceae</taxon>
        <taxon>Reticulibacter</taxon>
    </lineage>
</organism>
<evidence type="ECO:0000256" key="4">
    <source>
        <dbReference type="ARBA" id="ARBA00022729"/>
    </source>
</evidence>
<keyword evidence="7" id="KW-0624">Polysaccharide degradation</keyword>
<keyword evidence="8" id="KW-0812">Transmembrane</keyword>
<protein>
    <recommendedName>
        <fullName evidence="11">Polyhydroxybutyrate depolymerase</fullName>
    </recommendedName>
</protein>
<dbReference type="AlphaFoldDB" id="A0A8J3IQ92"/>
<dbReference type="InterPro" id="IPR043595">
    <property type="entry name" value="FaeB/C/D"/>
</dbReference>
<comment type="subcellular location">
    <subcellularLocation>
        <location evidence="1">Secreted</location>
    </subcellularLocation>
</comment>
<evidence type="ECO:0000313" key="9">
    <source>
        <dbReference type="EMBL" id="GHO95944.1"/>
    </source>
</evidence>
<keyword evidence="8" id="KW-0472">Membrane</keyword>
<keyword evidence="4" id="KW-0732">Signal</keyword>
<keyword evidence="10" id="KW-1185">Reference proteome</keyword>
<evidence type="ECO:0008006" key="11">
    <source>
        <dbReference type="Google" id="ProtNLM"/>
    </source>
</evidence>
<proteinExistence type="predicted"/>
<evidence type="ECO:0000256" key="7">
    <source>
        <dbReference type="ARBA" id="ARBA00023326"/>
    </source>
</evidence>
<dbReference type="InterPro" id="IPR029058">
    <property type="entry name" value="AB_hydrolase_fold"/>
</dbReference>
<dbReference type="EMBL" id="BNJK01000001">
    <property type="protein sequence ID" value="GHO95944.1"/>
    <property type="molecule type" value="Genomic_DNA"/>
</dbReference>
<keyword evidence="8" id="KW-1133">Transmembrane helix</keyword>
<dbReference type="PANTHER" id="PTHR38050:SF2">
    <property type="entry name" value="FERULOYL ESTERASE C-RELATED"/>
    <property type="match status" value="1"/>
</dbReference>
<evidence type="ECO:0000256" key="5">
    <source>
        <dbReference type="ARBA" id="ARBA00022801"/>
    </source>
</evidence>
<evidence type="ECO:0000313" key="10">
    <source>
        <dbReference type="Proteomes" id="UP000597444"/>
    </source>
</evidence>
<dbReference type="InterPro" id="IPR010126">
    <property type="entry name" value="Esterase_phb"/>
</dbReference>
<dbReference type="Proteomes" id="UP000597444">
    <property type="component" value="Unassembled WGS sequence"/>
</dbReference>
<reference evidence="9" key="1">
    <citation type="submission" date="2020-10" db="EMBL/GenBank/DDBJ databases">
        <title>Taxonomic study of unclassified bacteria belonging to the class Ktedonobacteria.</title>
        <authorList>
            <person name="Yabe S."/>
            <person name="Wang C.M."/>
            <person name="Zheng Y."/>
            <person name="Sakai Y."/>
            <person name="Cavaletti L."/>
            <person name="Monciardini P."/>
            <person name="Donadio S."/>
        </authorList>
    </citation>
    <scope>NUCLEOTIDE SEQUENCE</scope>
    <source>
        <strain evidence="9">ID150040</strain>
    </source>
</reference>
<evidence type="ECO:0000256" key="2">
    <source>
        <dbReference type="ARBA" id="ARBA00022525"/>
    </source>
</evidence>
<evidence type="ECO:0000256" key="6">
    <source>
        <dbReference type="ARBA" id="ARBA00023277"/>
    </source>
</evidence>
<evidence type="ECO:0000256" key="1">
    <source>
        <dbReference type="ARBA" id="ARBA00004613"/>
    </source>
</evidence>
<dbReference type="GO" id="GO:0005576">
    <property type="term" value="C:extracellular region"/>
    <property type="evidence" value="ECO:0007669"/>
    <property type="project" value="UniProtKB-SubCell"/>
</dbReference>
<dbReference type="GO" id="GO:0030600">
    <property type="term" value="F:feruloyl esterase activity"/>
    <property type="evidence" value="ECO:0007669"/>
    <property type="project" value="InterPro"/>
</dbReference>
<name>A0A8J3IQ92_9CHLR</name>
<evidence type="ECO:0000256" key="8">
    <source>
        <dbReference type="SAM" id="Phobius"/>
    </source>
</evidence>
<dbReference type="GO" id="GO:0045493">
    <property type="term" value="P:xylan catabolic process"/>
    <property type="evidence" value="ECO:0007669"/>
    <property type="project" value="UniProtKB-KW"/>
</dbReference>
<dbReference type="PANTHER" id="PTHR38050">
    <property type="match status" value="1"/>
</dbReference>
<sequence>MLWLCLVIVQYIGYAIQRALQEFIGRCLLERKEDLVRYMKVYQVFSARHYIYVALLALLSLVMCACDAPFAAPMPAANPSPTATQAPCTASPQRPGDSVKTISSGGLKRSFLLHLPPAYGKFLQPLVIGYHGYSWTMQQMERVTQFNDKADKVGFLLALPQGVDSPPSWNAGNGAYGPTGDADDVQFTHDLLTMLKKNYCVDSHRIYLVGFSLGGGMVYRLACTLHDQITAIATVSGAYYPFGNCHPSHPLPVMEMHGQADTQAPYGGNPSAHMAAVQDYLRRWQSLDTCTGSSQTFFQQGDVTGIEWTHCAAGSRVIHYRVGNGGHSWSMSKSINTSDVVWQFFDSVR</sequence>